<gene>
    <name evidence="11" type="ORF">AFUS01_LOCUS21270</name>
</gene>
<sequence>MIVTVECYHPSPPASNDFSIDMKNARLPGVSVRVEVLASQTLADLQSRLHCENDFVYVKEIDHPEDAKRLDWHNCACIYDKATFQVSGIFINDTIYTSDVIPNFGGIISNWAGQKFLGNSEKLKTGLLSTKLSDISFKPGYPYLYRHNNCEHLLIFTNVRTLHPNDPQSLSSYPRVVFIHNLLPIRCRVNAQHIAKFVVKDNPRLPEPVVPLCTECCTKFCYTTDGRARSREVK</sequence>
<dbReference type="GO" id="GO:0000978">
    <property type="term" value="F:RNA polymerase II cis-regulatory region sequence-specific DNA binding"/>
    <property type="evidence" value="ECO:0007669"/>
    <property type="project" value="TreeGrafter"/>
</dbReference>
<feature type="non-terminal residue" evidence="11">
    <location>
        <position position="1"/>
    </location>
</feature>
<dbReference type="PANTHER" id="PTHR13421">
    <property type="entry name" value="SNRNA-ACTIVATING PROTEIN COMPLEX SUBUNIT 3"/>
    <property type="match status" value="1"/>
</dbReference>
<dbReference type="GO" id="GO:0019185">
    <property type="term" value="C:snRNA-activating protein complex"/>
    <property type="evidence" value="ECO:0007669"/>
    <property type="project" value="TreeGrafter"/>
</dbReference>
<dbReference type="Proteomes" id="UP000708208">
    <property type="component" value="Unassembled WGS sequence"/>
</dbReference>
<comment type="caution">
    <text evidence="11">The sequence shown here is derived from an EMBL/GenBank/DDBJ whole genome shotgun (WGS) entry which is preliminary data.</text>
</comment>
<keyword evidence="6" id="KW-0804">Transcription</keyword>
<dbReference type="GO" id="GO:0005634">
    <property type="term" value="C:nucleus"/>
    <property type="evidence" value="ECO:0007669"/>
    <property type="project" value="UniProtKB-SubCell"/>
</dbReference>
<comment type="similarity">
    <text evidence="2">Belongs to the SNAPC3/SRD2 family.</text>
</comment>
<dbReference type="PANTHER" id="PTHR13421:SF16">
    <property type="entry name" value="SNRNA-ACTIVATING PROTEIN COMPLEX SUBUNIT 3"/>
    <property type="match status" value="1"/>
</dbReference>
<keyword evidence="12" id="KW-1185">Reference proteome</keyword>
<evidence type="ECO:0000256" key="1">
    <source>
        <dbReference type="ARBA" id="ARBA00004123"/>
    </source>
</evidence>
<keyword evidence="5" id="KW-0238">DNA-binding</keyword>
<dbReference type="Pfam" id="PF12251">
    <property type="entry name" value="SNAPC3"/>
    <property type="match status" value="1"/>
</dbReference>
<evidence type="ECO:0000256" key="9">
    <source>
        <dbReference type="ARBA" id="ARBA00025958"/>
    </source>
</evidence>
<evidence type="ECO:0000256" key="6">
    <source>
        <dbReference type="ARBA" id="ARBA00023163"/>
    </source>
</evidence>
<dbReference type="GO" id="GO:0042795">
    <property type="term" value="P:snRNA transcription by RNA polymerase II"/>
    <property type="evidence" value="ECO:0007669"/>
    <property type="project" value="TreeGrafter"/>
</dbReference>
<proteinExistence type="inferred from homology"/>
<evidence type="ECO:0000313" key="11">
    <source>
        <dbReference type="EMBL" id="CAG7732782.1"/>
    </source>
</evidence>
<comment type="function">
    <text evidence="8">Part of the SNAPc complex required for the transcription of both RNA polymerase II and III small-nuclear RNA genes. Binds to the proximal sequence element (PSE), a non-TATA-box basal promoter element common to these 2 types of genes. Recruits TBP and BRF2 to the U6 snRNA TATA box.</text>
</comment>
<reference evidence="11" key="1">
    <citation type="submission" date="2021-06" db="EMBL/GenBank/DDBJ databases">
        <authorList>
            <person name="Hodson N. C."/>
            <person name="Mongue J. A."/>
            <person name="Jaron S. K."/>
        </authorList>
    </citation>
    <scope>NUCLEOTIDE SEQUENCE</scope>
</reference>
<evidence type="ECO:0000256" key="7">
    <source>
        <dbReference type="ARBA" id="ARBA00023242"/>
    </source>
</evidence>
<organism evidence="11 12">
    <name type="scientific">Allacma fusca</name>
    <dbReference type="NCBI Taxonomy" id="39272"/>
    <lineage>
        <taxon>Eukaryota</taxon>
        <taxon>Metazoa</taxon>
        <taxon>Ecdysozoa</taxon>
        <taxon>Arthropoda</taxon>
        <taxon>Hexapoda</taxon>
        <taxon>Collembola</taxon>
        <taxon>Symphypleona</taxon>
        <taxon>Sminthuridae</taxon>
        <taxon>Allacma</taxon>
    </lineage>
</organism>
<evidence type="ECO:0000256" key="10">
    <source>
        <dbReference type="ARBA" id="ARBA00029606"/>
    </source>
</evidence>
<dbReference type="GO" id="GO:0001046">
    <property type="term" value="F:core promoter sequence-specific DNA binding"/>
    <property type="evidence" value="ECO:0007669"/>
    <property type="project" value="TreeGrafter"/>
</dbReference>
<accession>A0A8J2PAW4</accession>
<keyword evidence="7" id="KW-0539">Nucleus</keyword>
<dbReference type="AlphaFoldDB" id="A0A8J2PAW4"/>
<dbReference type="EMBL" id="CAJVCH010237332">
    <property type="protein sequence ID" value="CAG7732782.1"/>
    <property type="molecule type" value="Genomic_DNA"/>
</dbReference>
<dbReference type="InterPro" id="IPR022042">
    <property type="entry name" value="snRNA-activating_su3"/>
</dbReference>
<evidence type="ECO:0000256" key="3">
    <source>
        <dbReference type="ARBA" id="ARBA00013634"/>
    </source>
</evidence>
<evidence type="ECO:0000256" key="4">
    <source>
        <dbReference type="ARBA" id="ARBA00023015"/>
    </source>
</evidence>
<evidence type="ECO:0000256" key="2">
    <source>
        <dbReference type="ARBA" id="ARBA00010410"/>
    </source>
</evidence>
<name>A0A8J2PAW4_9HEXA</name>
<evidence type="ECO:0000256" key="8">
    <source>
        <dbReference type="ARBA" id="ARBA00025193"/>
    </source>
</evidence>
<dbReference type="GO" id="GO:0003681">
    <property type="term" value="F:bent DNA binding"/>
    <property type="evidence" value="ECO:0007669"/>
    <property type="project" value="TreeGrafter"/>
</dbReference>
<dbReference type="GO" id="GO:0001006">
    <property type="term" value="F:RNA polymerase III type 3 promoter sequence-specific DNA binding"/>
    <property type="evidence" value="ECO:0007669"/>
    <property type="project" value="TreeGrafter"/>
</dbReference>
<evidence type="ECO:0000256" key="5">
    <source>
        <dbReference type="ARBA" id="ARBA00023125"/>
    </source>
</evidence>
<comment type="subcellular location">
    <subcellularLocation>
        <location evidence="1">Nucleus</location>
    </subcellularLocation>
</comment>
<evidence type="ECO:0000313" key="12">
    <source>
        <dbReference type="Proteomes" id="UP000708208"/>
    </source>
</evidence>
<comment type="subunit">
    <text evidence="9">Part of the SNAPc complex composed of 5 subunits: SNAPC1, SNAPC2, SNAPC3, SNAPC4 and SNAPC5. SNAPC3 interacts with SNAPC1.</text>
</comment>
<protein>
    <recommendedName>
        <fullName evidence="3">snRNA-activating protein complex subunit 3</fullName>
    </recommendedName>
    <alternativeName>
        <fullName evidence="10">Small nuclear RNA-activating complex polypeptide 3</fullName>
    </alternativeName>
</protein>
<keyword evidence="4" id="KW-0805">Transcription regulation</keyword>
<dbReference type="OrthoDB" id="46583at2759"/>
<dbReference type="GO" id="GO:0042796">
    <property type="term" value="P:snRNA transcription by RNA polymerase III"/>
    <property type="evidence" value="ECO:0007669"/>
    <property type="project" value="TreeGrafter"/>
</dbReference>